<dbReference type="PANTHER" id="PTHR11733">
    <property type="entry name" value="ZINC METALLOPROTEASE FAMILY M13 NEPRILYSIN-RELATED"/>
    <property type="match status" value="1"/>
</dbReference>
<feature type="compositionally biased region" description="Basic and acidic residues" evidence="1">
    <location>
        <begin position="16"/>
        <end position="36"/>
    </location>
</feature>
<feature type="region of interest" description="Disordered" evidence="1">
    <location>
        <begin position="1"/>
        <end position="63"/>
    </location>
</feature>
<evidence type="ECO:0000256" key="2">
    <source>
        <dbReference type="SAM" id="Phobius"/>
    </source>
</evidence>
<dbReference type="Gene3D" id="3.40.390.10">
    <property type="entry name" value="Collagenase (Catalytic Domain)"/>
    <property type="match status" value="1"/>
</dbReference>
<dbReference type="Pfam" id="PF01431">
    <property type="entry name" value="Peptidase_M13"/>
    <property type="match status" value="1"/>
</dbReference>
<evidence type="ECO:0000313" key="4">
    <source>
        <dbReference type="EMBL" id="EKC25632.1"/>
    </source>
</evidence>
<feature type="region of interest" description="Disordered" evidence="1">
    <location>
        <begin position="234"/>
        <end position="284"/>
    </location>
</feature>
<dbReference type="HOGENOM" id="CLU_980884_0_0_1"/>
<dbReference type="EMBL" id="JH816388">
    <property type="protein sequence ID" value="EKC25632.1"/>
    <property type="molecule type" value="Genomic_DNA"/>
</dbReference>
<reference evidence="4" key="1">
    <citation type="journal article" date="2012" name="Nature">
        <title>The oyster genome reveals stress adaptation and complexity of shell formation.</title>
        <authorList>
            <person name="Zhang G."/>
            <person name="Fang X."/>
            <person name="Guo X."/>
            <person name="Li L."/>
            <person name="Luo R."/>
            <person name="Xu F."/>
            <person name="Yang P."/>
            <person name="Zhang L."/>
            <person name="Wang X."/>
            <person name="Qi H."/>
            <person name="Xiong Z."/>
            <person name="Que H."/>
            <person name="Xie Y."/>
            <person name="Holland P.W."/>
            <person name="Paps J."/>
            <person name="Zhu Y."/>
            <person name="Wu F."/>
            <person name="Chen Y."/>
            <person name="Wang J."/>
            <person name="Peng C."/>
            <person name="Meng J."/>
            <person name="Yang L."/>
            <person name="Liu J."/>
            <person name="Wen B."/>
            <person name="Zhang N."/>
            <person name="Huang Z."/>
            <person name="Zhu Q."/>
            <person name="Feng Y."/>
            <person name="Mount A."/>
            <person name="Hedgecock D."/>
            <person name="Xu Z."/>
            <person name="Liu Y."/>
            <person name="Domazet-Loso T."/>
            <person name="Du Y."/>
            <person name="Sun X."/>
            <person name="Zhang S."/>
            <person name="Liu B."/>
            <person name="Cheng P."/>
            <person name="Jiang X."/>
            <person name="Li J."/>
            <person name="Fan D."/>
            <person name="Wang W."/>
            <person name="Fu W."/>
            <person name="Wang T."/>
            <person name="Wang B."/>
            <person name="Zhang J."/>
            <person name="Peng Z."/>
            <person name="Li Y."/>
            <person name="Li N."/>
            <person name="Wang J."/>
            <person name="Chen M."/>
            <person name="He Y."/>
            <person name="Tan F."/>
            <person name="Song X."/>
            <person name="Zheng Q."/>
            <person name="Huang R."/>
            <person name="Yang H."/>
            <person name="Du X."/>
            <person name="Chen L."/>
            <person name="Yang M."/>
            <person name="Gaffney P.M."/>
            <person name="Wang S."/>
            <person name="Luo L."/>
            <person name="She Z."/>
            <person name="Ming Y."/>
            <person name="Huang W."/>
            <person name="Zhang S."/>
            <person name="Huang B."/>
            <person name="Zhang Y."/>
            <person name="Qu T."/>
            <person name="Ni P."/>
            <person name="Miao G."/>
            <person name="Wang J."/>
            <person name="Wang Q."/>
            <person name="Steinberg C.E."/>
            <person name="Wang H."/>
            <person name="Li N."/>
            <person name="Qian L."/>
            <person name="Zhang G."/>
            <person name="Li Y."/>
            <person name="Yang H."/>
            <person name="Liu X."/>
            <person name="Wang J."/>
            <person name="Yin Y."/>
            <person name="Wang J."/>
        </authorList>
    </citation>
    <scope>NUCLEOTIDE SEQUENCE [LARGE SCALE GENOMIC DNA]</scope>
    <source>
        <strain evidence="4">05x7-T-G4-1.051#20</strain>
    </source>
</reference>
<dbReference type="AlphaFoldDB" id="K1PNM7"/>
<dbReference type="PROSITE" id="PS51885">
    <property type="entry name" value="NEPRILYSIN"/>
    <property type="match status" value="1"/>
</dbReference>
<proteinExistence type="predicted"/>
<dbReference type="PANTHER" id="PTHR11733:SF127">
    <property type="entry name" value="EEF1AKMT4-ECE2 READTHROUGH TRANSCRIPT PROTEIN-RELATED"/>
    <property type="match status" value="1"/>
</dbReference>
<dbReference type="InterPro" id="IPR018497">
    <property type="entry name" value="Peptidase_M13_C"/>
</dbReference>
<name>K1PNM7_MAGGI</name>
<feature type="domain" description="Peptidase M13 C-terminal" evidence="3">
    <location>
        <begin position="48"/>
        <end position="147"/>
    </location>
</feature>
<dbReference type="SUPFAM" id="SSF55486">
    <property type="entry name" value="Metalloproteases ('zincins'), catalytic domain"/>
    <property type="match status" value="1"/>
</dbReference>
<dbReference type="InterPro" id="IPR024079">
    <property type="entry name" value="MetalloPept_cat_dom_sf"/>
</dbReference>
<feature type="transmembrane region" description="Helical" evidence="2">
    <location>
        <begin position="150"/>
        <end position="173"/>
    </location>
</feature>
<dbReference type="MEROPS" id="M13.003"/>
<accession>K1PNM7</accession>
<dbReference type="Pfam" id="PF01391">
    <property type="entry name" value="Collagen"/>
    <property type="match status" value="1"/>
</dbReference>
<keyword evidence="2" id="KW-0812">Transmembrane</keyword>
<evidence type="ECO:0000256" key="1">
    <source>
        <dbReference type="SAM" id="MobiDB-lite"/>
    </source>
</evidence>
<feature type="compositionally biased region" description="Basic and acidic residues" evidence="1">
    <location>
        <begin position="241"/>
        <end position="256"/>
    </location>
</feature>
<dbReference type="InterPro" id="IPR000718">
    <property type="entry name" value="Peptidase_M13"/>
</dbReference>
<protein>
    <submittedName>
        <fullName evidence="4">Endothelin-converting enzyme 1</fullName>
    </submittedName>
</protein>
<gene>
    <name evidence="4" type="ORF">CGI_10004942</name>
</gene>
<sequence>MNDSESDPYESGQNSERSDISDDNDSHQETELHDNSDVISLEAESDGERFDPTEGKQTLGENIADNGGLKAAYHAYNYWLSQNGKEKPLPGLNLTHKQLFFLGFAQVNISVMMMQAIATGTLSNSKEFAEQYKCPVNSTMNPQKKMDLKVVLLVAVCFCVMPVQVGGWKYIYYQYFSLLTKYKHLYGELQELKDLLASLTKGGLIKGEAGEAGVNGTQGSKGIKGEMGATGQTGLIGGMGDKGEKGDVGPKGERGEVSPSGAEDNRHAKGDTGLQGLRGDTGKM</sequence>
<dbReference type="InterPro" id="IPR008160">
    <property type="entry name" value="Collagen"/>
</dbReference>
<dbReference type="GO" id="GO:0016485">
    <property type="term" value="P:protein processing"/>
    <property type="evidence" value="ECO:0007669"/>
    <property type="project" value="TreeGrafter"/>
</dbReference>
<keyword evidence="2" id="KW-1133">Transmembrane helix</keyword>
<dbReference type="GO" id="GO:0005886">
    <property type="term" value="C:plasma membrane"/>
    <property type="evidence" value="ECO:0007669"/>
    <property type="project" value="TreeGrafter"/>
</dbReference>
<dbReference type="GO" id="GO:0004222">
    <property type="term" value="F:metalloendopeptidase activity"/>
    <property type="evidence" value="ECO:0007669"/>
    <property type="project" value="InterPro"/>
</dbReference>
<dbReference type="InParanoid" id="K1PNM7"/>
<keyword evidence="2" id="KW-0472">Membrane</keyword>
<evidence type="ECO:0000259" key="3">
    <source>
        <dbReference type="Pfam" id="PF01431"/>
    </source>
</evidence>
<organism evidence="4">
    <name type="scientific">Magallana gigas</name>
    <name type="common">Pacific oyster</name>
    <name type="synonym">Crassostrea gigas</name>
    <dbReference type="NCBI Taxonomy" id="29159"/>
    <lineage>
        <taxon>Eukaryota</taxon>
        <taxon>Metazoa</taxon>
        <taxon>Spiralia</taxon>
        <taxon>Lophotrochozoa</taxon>
        <taxon>Mollusca</taxon>
        <taxon>Bivalvia</taxon>
        <taxon>Autobranchia</taxon>
        <taxon>Pteriomorphia</taxon>
        <taxon>Ostreida</taxon>
        <taxon>Ostreoidea</taxon>
        <taxon>Ostreidae</taxon>
        <taxon>Magallana</taxon>
    </lineage>
</organism>